<dbReference type="EMBL" id="CALNXI010002949">
    <property type="protein sequence ID" value="CAH3191537.1"/>
    <property type="molecule type" value="Genomic_DNA"/>
</dbReference>
<protein>
    <submittedName>
        <fullName evidence="1">Uncharacterized protein</fullName>
    </submittedName>
</protein>
<keyword evidence="2" id="KW-1185">Reference proteome</keyword>
<comment type="caution">
    <text evidence="1">The sequence shown here is derived from an EMBL/GenBank/DDBJ whole genome shotgun (WGS) entry which is preliminary data.</text>
</comment>
<organism evidence="1 2">
    <name type="scientific">Porites evermanni</name>
    <dbReference type="NCBI Taxonomy" id="104178"/>
    <lineage>
        <taxon>Eukaryota</taxon>
        <taxon>Metazoa</taxon>
        <taxon>Cnidaria</taxon>
        <taxon>Anthozoa</taxon>
        <taxon>Hexacorallia</taxon>
        <taxon>Scleractinia</taxon>
        <taxon>Fungiina</taxon>
        <taxon>Poritidae</taxon>
        <taxon>Porites</taxon>
    </lineage>
</organism>
<reference evidence="1 2" key="1">
    <citation type="submission" date="2022-05" db="EMBL/GenBank/DDBJ databases">
        <authorList>
            <consortium name="Genoscope - CEA"/>
            <person name="William W."/>
        </authorList>
    </citation>
    <scope>NUCLEOTIDE SEQUENCE [LARGE SCALE GENOMIC DNA]</scope>
</reference>
<accession>A0ABN8SKH7</accession>
<proteinExistence type="predicted"/>
<sequence>MKDGLFASKCVKSSQLTRENVTLTSYLFQYEPGERDEYDFNIDPSNLPFSSWDYKAMKSVSYNDSLPEMFSTYLSYIMNKCIDKLRSGRLKLEVILCDCMMIDPFLPVDLTYDWHLTSLIEYHNIIPDFQHYLRAALIESYSETELESFRKQRKKLPSIKTISSDLGLEPRDYVRNENTVFPFKSAVNCCRVNLNRGDEFTLEWTLPTSSQ</sequence>
<evidence type="ECO:0000313" key="2">
    <source>
        <dbReference type="Proteomes" id="UP001159427"/>
    </source>
</evidence>
<gene>
    <name evidence="1" type="ORF">PEVE_00022030</name>
</gene>
<name>A0ABN8SKH7_9CNID</name>
<evidence type="ECO:0000313" key="1">
    <source>
        <dbReference type="EMBL" id="CAH3191537.1"/>
    </source>
</evidence>
<dbReference type="Proteomes" id="UP001159427">
    <property type="component" value="Unassembled WGS sequence"/>
</dbReference>